<feature type="compositionally biased region" description="Polar residues" evidence="1">
    <location>
        <begin position="144"/>
        <end position="159"/>
    </location>
</feature>
<evidence type="ECO:0000313" key="4">
    <source>
        <dbReference type="Proteomes" id="UP001628179"/>
    </source>
</evidence>
<dbReference type="InterPro" id="IPR037056">
    <property type="entry name" value="RNase_H1_N_sf"/>
</dbReference>
<dbReference type="Pfam" id="PF01693">
    <property type="entry name" value="Cauli_VI"/>
    <property type="match status" value="1"/>
</dbReference>
<dbReference type="RefSeq" id="XP_070921604.1">
    <property type="nucleotide sequence ID" value="XM_071065503.1"/>
</dbReference>
<gene>
    <name evidence="3" type="ORF">MFIFM68171_10084</name>
</gene>
<dbReference type="Proteomes" id="UP001628179">
    <property type="component" value="Unassembled WGS sequence"/>
</dbReference>
<name>A0ABQ0GQ51_9PEZI</name>
<dbReference type="InterPro" id="IPR011320">
    <property type="entry name" value="RNase_H1_N"/>
</dbReference>
<evidence type="ECO:0000256" key="1">
    <source>
        <dbReference type="SAM" id="MobiDB-lite"/>
    </source>
</evidence>
<feature type="compositionally biased region" description="Basic and acidic residues" evidence="1">
    <location>
        <begin position="32"/>
        <end position="46"/>
    </location>
</feature>
<protein>
    <recommendedName>
        <fullName evidence="2">Ribonuclease H1 N-terminal domain-containing protein</fullName>
    </recommendedName>
</protein>
<evidence type="ECO:0000259" key="2">
    <source>
        <dbReference type="Pfam" id="PF01693"/>
    </source>
</evidence>
<proteinExistence type="predicted"/>
<dbReference type="Gene3D" id="3.40.970.10">
    <property type="entry name" value="Ribonuclease H1, N-terminal domain"/>
    <property type="match status" value="1"/>
</dbReference>
<dbReference type="EMBL" id="BAAFSV010000006">
    <property type="protein sequence ID" value="GAB1319874.1"/>
    <property type="molecule type" value="Genomic_DNA"/>
</dbReference>
<dbReference type="SUPFAM" id="SSF55658">
    <property type="entry name" value="L9 N-domain-like"/>
    <property type="match status" value="1"/>
</dbReference>
<comment type="caution">
    <text evidence="3">The sequence shown here is derived from an EMBL/GenBank/DDBJ whole genome shotgun (WGS) entry which is preliminary data.</text>
</comment>
<reference evidence="3 4" key="1">
    <citation type="submission" date="2024-09" db="EMBL/GenBank/DDBJ databases">
        <title>Itraconazole resistance in Madurella fahalii resulting from another homologue of gene encoding cytochrome P450 14-alpha sterol demethylase (CYP51).</title>
        <authorList>
            <person name="Yoshioka I."/>
            <person name="Fahal A.H."/>
            <person name="Kaneko S."/>
            <person name="Yaguchi T."/>
        </authorList>
    </citation>
    <scope>NUCLEOTIDE SEQUENCE [LARGE SCALE GENOMIC DNA]</scope>
    <source>
        <strain evidence="3 4">IFM 68171</strain>
    </source>
</reference>
<evidence type="ECO:0000313" key="3">
    <source>
        <dbReference type="EMBL" id="GAB1319874.1"/>
    </source>
</evidence>
<feature type="domain" description="Ribonuclease H1 N-terminal" evidence="2">
    <location>
        <begin position="4"/>
        <end position="47"/>
    </location>
</feature>
<dbReference type="InterPro" id="IPR009027">
    <property type="entry name" value="Ribosomal_bL9/RNase_H1_N"/>
</dbReference>
<sequence>MAPKFYAVRVGRSTGIYMSWEETRPLVNGFKGSDHKSFSTREDAEAYLRNNTPPPATDARDCGSNNDEPHEARTTGKSVLRDPLFEPISPRDGRVTSEGKEVAQGDKKGDRKTKKDEERKLPNRRNGACGNSRNKKDRSKQNGDKNVSITVNSVQVAGV</sequence>
<dbReference type="GeneID" id="98180826"/>
<keyword evidence="4" id="KW-1185">Reference proteome</keyword>
<accession>A0ABQ0GQ51</accession>
<feature type="compositionally biased region" description="Basic and acidic residues" evidence="1">
    <location>
        <begin position="67"/>
        <end position="121"/>
    </location>
</feature>
<organism evidence="3 4">
    <name type="scientific">Madurella fahalii</name>
    <dbReference type="NCBI Taxonomy" id="1157608"/>
    <lineage>
        <taxon>Eukaryota</taxon>
        <taxon>Fungi</taxon>
        <taxon>Dikarya</taxon>
        <taxon>Ascomycota</taxon>
        <taxon>Pezizomycotina</taxon>
        <taxon>Sordariomycetes</taxon>
        <taxon>Sordariomycetidae</taxon>
        <taxon>Sordariales</taxon>
        <taxon>Sordariales incertae sedis</taxon>
        <taxon>Madurella</taxon>
    </lineage>
</organism>
<feature type="region of interest" description="Disordered" evidence="1">
    <location>
        <begin position="27"/>
        <end position="159"/>
    </location>
</feature>